<evidence type="ECO:0000313" key="2">
    <source>
        <dbReference type="EMBL" id="NOH49303.1"/>
    </source>
</evidence>
<organism evidence="2 3">
    <name type="scientific">Vibrio rotiferianus</name>
    <dbReference type="NCBI Taxonomy" id="190895"/>
    <lineage>
        <taxon>Bacteria</taxon>
        <taxon>Pseudomonadati</taxon>
        <taxon>Pseudomonadota</taxon>
        <taxon>Gammaproteobacteria</taxon>
        <taxon>Vibrionales</taxon>
        <taxon>Vibrionaceae</taxon>
        <taxon>Vibrio</taxon>
    </lineage>
</organism>
<dbReference type="EMBL" id="VTYN01000014">
    <property type="protein sequence ID" value="NOH49303.1"/>
    <property type="molecule type" value="Genomic_DNA"/>
</dbReference>
<sequence>MEQTMKGNNAALLLISSISMMGCNTSSTSNNTSSDTPVADLPTTEIAFVTIPSNGKLAEFQISSTEVTYSDYVNFLNSAYSDGLITYDANTQVVYDTNGIKMTELGGSRVVKDHNSDGIFSLDEMENPLNMNFIQFNETIQQFELEDPKEVDWQKYFDPNQYPNVVDSITDWFELSGNSSGFFGEGDTDGELPTLEEIGSWPANFITFYGAKAFADYYGYAIPSLAQWREAASGGSSYTYATSNGTSDDGIAWINQDAPLHVHKGHVQPAKSKEANPFGVYNMGGNVWEWVNDWYDGYDVFSQGKKTEDFFIDDSMTFAQSEGVYLKGLIGGSFNYFPQTMRFDWNHAAKPNTGNDHFGFRVVKSN</sequence>
<evidence type="ECO:0000313" key="3">
    <source>
        <dbReference type="Proteomes" id="UP000572072"/>
    </source>
</evidence>
<dbReference type="InterPro" id="IPR051043">
    <property type="entry name" value="Sulfatase_Mod_Factor_Kinase"/>
</dbReference>
<dbReference type="InterPro" id="IPR042095">
    <property type="entry name" value="SUMF_sf"/>
</dbReference>
<dbReference type="PROSITE" id="PS51257">
    <property type="entry name" value="PROKAR_LIPOPROTEIN"/>
    <property type="match status" value="1"/>
</dbReference>
<evidence type="ECO:0000259" key="1">
    <source>
        <dbReference type="Pfam" id="PF03781"/>
    </source>
</evidence>
<comment type="caution">
    <text evidence="2">The sequence shown here is derived from an EMBL/GenBank/DDBJ whole genome shotgun (WGS) entry which is preliminary data.</text>
</comment>
<reference evidence="2 3" key="1">
    <citation type="submission" date="2019-08" db="EMBL/GenBank/DDBJ databases">
        <title>Draft genome sequencing and comparative genomics of hatchery-associated Vibrios.</title>
        <authorList>
            <person name="Kehlet-Delgado H."/>
            <person name="Mueller R.S."/>
        </authorList>
    </citation>
    <scope>NUCLEOTIDE SEQUENCE [LARGE SCALE GENOMIC DNA]</scope>
    <source>
        <strain evidence="2 3">00-78-3</strain>
    </source>
</reference>
<dbReference type="InterPro" id="IPR005532">
    <property type="entry name" value="SUMF_dom"/>
</dbReference>
<feature type="domain" description="Sulfatase-modifying factor enzyme-like" evidence="1">
    <location>
        <begin position="55"/>
        <end position="364"/>
    </location>
</feature>
<dbReference type="InterPro" id="IPR016187">
    <property type="entry name" value="CTDL_fold"/>
</dbReference>
<name>A0A7Y4E2J7_9VIBR</name>
<dbReference type="PANTHER" id="PTHR23150:SF19">
    <property type="entry name" value="FORMYLGLYCINE-GENERATING ENZYME"/>
    <property type="match status" value="1"/>
</dbReference>
<gene>
    <name evidence="2" type="ORF">F0262_14715</name>
</gene>
<accession>A0A7Y4E2J7</accession>
<proteinExistence type="predicted"/>
<dbReference type="Proteomes" id="UP000572072">
    <property type="component" value="Unassembled WGS sequence"/>
</dbReference>
<dbReference type="PANTHER" id="PTHR23150">
    <property type="entry name" value="SULFATASE MODIFYING FACTOR 1, 2"/>
    <property type="match status" value="1"/>
</dbReference>
<dbReference type="Pfam" id="PF03781">
    <property type="entry name" value="FGE-sulfatase"/>
    <property type="match status" value="1"/>
</dbReference>
<protein>
    <submittedName>
        <fullName evidence="2">Formylglycine-generating enzyme family protein</fullName>
    </submittedName>
</protein>
<dbReference type="Gene3D" id="3.90.1580.10">
    <property type="entry name" value="paralog of FGE (formylglycine-generating enzyme)"/>
    <property type="match status" value="1"/>
</dbReference>
<dbReference type="GO" id="GO:0120147">
    <property type="term" value="F:formylglycine-generating oxidase activity"/>
    <property type="evidence" value="ECO:0007669"/>
    <property type="project" value="TreeGrafter"/>
</dbReference>
<dbReference type="AlphaFoldDB" id="A0A7Y4E2J7"/>
<dbReference type="SUPFAM" id="SSF56436">
    <property type="entry name" value="C-type lectin-like"/>
    <property type="match status" value="1"/>
</dbReference>